<gene>
    <name evidence="4" type="ORF">FOB64_001037</name>
</gene>
<dbReference type="GO" id="GO:0033314">
    <property type="term" value="P:mitotic DNA replication checkpoint signaling"/>
    <property type="evidence" value="ECO:0007669"/>
    <property type="project" value="TreeGrafter"/>
</dbReference>
<evidence type="ECO:0000256" key="2">
    <source>
        <dbReference type="SAM" id="MobiDB-lite"/>
    </source>
</evidence>
<protein>
    <submittedName>
        <fullName evidence="4">BRCA1 C Terminus (BRCT) domain family protein</fullName>
    </submittedName>
</protein>
<feature type="domain" description="BRCT" evidence="3">
    <location>
        <begin position="1"/>
        <end position="99"/>
    </location>
</feature>
<dbReference type="SUPFAM" id="SSF52113">
    <property type="entry name" value="BRCT domain"/>
    <property type="match status" value="4"/>
</dbReference>
<feature type="compositionally biased region" description="Basic and acidic residues" evidence="2">
    <location>
        <begin position="226"/>
        <end position="237"/>
    </location>
</feature>
<organism evidence="4 5">
    <name type="scientific">Candida albicans</name>
    <name type="common">Yeast</name>
    <dbReference type="NCBI Taxonomy" id="5476"/>
    <lineage>
        <taxon>Eukaryota</taxon>
        <taxon>Fungi</taxon>
        <taxon>Dikarya</taxon>
        <taxon>Ascomycota</taxon>
        <taxon>Saccharomycotina</taxon>
        <taxon>Pichiomycetes</taxon>
        <taxon>Debaryomycetaceae</taxon>
        <taxon>Candida/Lodderomyces clade</taxon>
        <taxon>Candida</taxon>
    </lineage>
</organism>
<feature type="region of interest" description="Disordered" evidence="2">
    <location>
        <begin position="260"/>
        <end position="289"/>
    </location>
</feature>
<dbReference type="Pfam" id="PF00533">
    <property type="entry name" value="BRCT"/>
    <property type="match status" value="2"/>
</dbReference>
<dbReference type="InterPro" id="IPR001357">
    <property type="entry name" value="BRCT_dom"/>
</dbReference>
<dbReference type="SMART" id="SM00292">
    <property type="entry name" value="BRCT"/>
    <property type="match status" value="3"/>
</dbReference>
<evidence type="ECO:0000313" key="5">
    <source>
        <dbReference type="Proteomes" id="UP000536275"/>
    </source>
</evidence>
<dbReference type="GO" id="GO:0006270">
    <property type="term" value="P:DNA replication initiation"/>
    <property type="evidence" value="ECO:0007669"/>
    <property type="project" value="TreeGrafter"/>
</dbReference>
<dbReference type="Gene3D" id="3.40.50.10190">
    <property type="entry name" value="BRCT domain"/>
    <property type="match status" value="4"/>
</dbReference>
<evidence type="ECO:0000256" key="1">
    <source>
        <dbReference type="ARBA" id="ARBA00022737"/>
    </source>
</evidence>
<name>A0A8H6F592_CANAX</name>
<dbReference type="Proteomes" id="UP000536275">
    <property type="component" value="Unassembled WGS sequence"/>
</dbReference>
<dbReference type="PANTHER" id="PTHR13561">
    <property type="entry name" value="DNA REPLICATION REGULATOR DPB11-RELATED"/>
    <property type="match status" value="1"/>
</dbReference>
<dbReference type="InterPro" id="IPR036420">
    <property type="entry name" value="BRCT_dom_sf"/>
</dbReference>
<dbReference type="EMBL" id="JABWAD010000014">
    <property type="protein sequence ID" value="KAF6071773.1"/>
    <property type="molecule type" value="Genomic_DNA"/>
</dbReference>
<feature type="domain" description="BRCT" evidence="3">
    <location>
        <begin position="147"/>
        <end position="192"/>
    </location>
</feature>
<evidence type="ECO:0000313" key="4">
    <source>
        <dbReference type="EMBL" id="KAF6071773.1"/>
    </source>
</evidence>
<feature type="region of interest" description="Disordered" evidence="2">
    <location>
        <begin position="562"/>
        <end position="606"/>
    </location>
</feature>
<accession>A0A8H6F592</accession>
<dbReference type="PANTHER" id="PTHR13561:SF20">
    <property type="entry name" value="DNA TOPOISOMERASE 2-BINDING PROTEIN 1"/>
    <property type="match status" value="1"/>
</dbReference>
<feature type="domain" description="BRCT" evidence="3">
    <location>
        <begin position="305"/>
        <end position="399"/>
    </location>
</feature>
<dbReference type="AlphaFoldDB" id="A0A8H6F592"/>
<comment type="caution">
    <text evidence="4">The sequence shown here is derived from an EMBL/GenBank/DDBJ whole genome shotgun (WGS) entry which is preliminary data.</text>
</comment>
<proteinExistence type="predicted"/>
<feature type="region of interest" description="Disordered" evidence="2">
    <location>
        <begin position="215"/>
        <end position="248"/>
    </location>
</feature>
<reference evidence="4 5" key="1">
    <citation type="submission" date="2020-03" db="EMBL/GenBank/DDBJ databases">
        <title>FDA dAtabase for Regulatory Grade micrObial Sequences (FDA-ARGOS): Supporting development and validation of Infectious Disease Dx tests.</title>
        <authorList>
            <person name="Campos J."/>
            <person name="Goldberg B."/>
            <person name="Tallon L."/>
            <person name="Sadzewicz L."/>
            <person name="Vavikolanu K."/>
            <person name="Mehta A."/>
            <person name="Aluvathingal J."/>
            <person name="Nadendla S."/>
            <person name="Nandy P."/>
            <person name="Geyer C."/>
            <person name="Yan Y."/>
            <person name="Sichtig H."/>
        </authorList>
    </citation>
    <scope>NUCLEOTIDE SEQUENCE [LARGE SCALE GENOMIC DNA]</scope>
    <source>
        <strain evidence="4 5">FDAARGOS_656</strain>
    </source>
</reference>
<feature type="compositionally biased region" description="Acidic residues" evidence="2">
    <location>
        <begin position="269"/>
        <end position="283"/>
    </location>
</feature>
<dbReference type="PROSITE" id="PS50172">
    <property type="entry name" value="BRCT"/>
    <property type="match status" value="3"/>
</dbReference>
<keyword evidence="1" id="KW-0677">Repeat</keyword>
<evidence type="ECO:0000259" key="3">
    <source>
        <dbReference type="PROSITE" id="PS50172"/>
    </source>
</evidence>
<sequence length="684" mass="79006">MSLKPFTGLLFCCTGLESTTRREVVEKIETLGGIHYSDLMTDVNYLIVGDRDTEKYRFCIKYRPDIIFIDADSIFTIHKHWINGEDENSDLLRIEKYRLAIFAQLNACFSRIEMSTSQIDHLVNTVKFRQRTNTSPEYFRPKNLFKLFVDNADPRGTRYNKALEWNVPAIHPIWIVDSVLRGAALDWKDYILNNNPNDCYDRGCDVWPEVFDCQEKQKQKSQQQPKRSESTEPEVKRKITNNKTNADIWNSIMDHTKKQTKQLIHDKTWDDDDEEEEEDDDDDTQTKNEKVNQYKNITTIPNNGKQKPELNGFNYYTVGFDSREFDLLSKAIENYSGEISNDPNDDSITHVVIPAKKGYQSMSVLKVLPADLKSRIANGFVKIVTEFFIERCMFYKKIILDRWGQPMKGLVPSKKSFKICTTGFTGIELLHIEKLIRAFNFEYCETLSEQRDLLILNVNLFKKSLMNSPKLFQYKCKDIINCPTGGSVSLMSSKHKVEAAKRWNIPVVSVAYLWEILELSTNKSHIIMPDITDLQWCVFAPSNYNKPKSLLEYVKNLDKASRESSFSPKSQENEALEEPTMDNSVRLPSPRRVNSKQKYGKLVGGKSPKSIKRKLLEAANSFADGQNDHSINPDVTIEEDSMSQIRYQDNESMINQERLLEKLDGSAVLVETSIRHASKRSRKN</sequence>
<dbReference type="GO" id="GO:0007095">
    <property type="term" value="P:mitotic G2 DNA damage checkpoint signaling"/>
    <property type="evidence" value="ECO:0007669"/>
    <property type="project" value="TreeGrafter"/>
</dbReference>